<evidence type="ECO:0000259" key="1">
    <source>
        <dbReference type="Pfam" id="PF01568"/>
    </source>
</evidence>
<sequence length="130" mass="14116">MEALLNTGGTIDEGRLAKGGSKITEDYKLECAVCWIAPEDFDAMGSPEKVLVTSRDGKYSVPVFTKRTDSVRPGHVFMPRAIWANVVVEPDTFSTGSPRYKGSKVTVEPTTDEVLSTEDVVLKVYAKGGD</sequence>
<dbReference type="AlphaFoldDB" id="A0A7G9Y5U9"/>
<dbReference type="InterPro" id="IPR009010">
    <property type="entry name" value="Asp_de-COase-like_dom_sf"/>
</dbReference>
<feature type="domain" description="Molybdopterin dinucleotide-binding" evidence="1">
    <location>
        <begin position="5"/>
        <end position="101"/>
    </location>
</feature>
<dbReference type="GO" id="GO:0018493">
    <property type="term" value="F:formylmethanofuran dehydrogenase activity"/>
    <property type="evidence" value="ECO:0007669"/>
    <property type="project" value="UniProtKB-EC"/>
</dbReference>
<dbReference type="Pfam" id="PF01568">
    <property type="entry name" value="Molydop_binding"/>
    <property type="match status" value="1"/>
</dbReference>
<keyword evidence="2" id="KW-0560">Oxidoreductase</keyword>
<dbReference type="GO" id="GO:0043546">
    <property type="term" value="F:molybdopterin cofactor binding"/>
    <property type="evidence" value="ECO:0007669"/>
    <property type="project" value="InterPro"/>
</dbReference>
<organism evidence="2">
    <name type="scientific">Candidatus Methanogaster sp. ANME-2c ERB4</name>
    <dbReference type="NCBI Taxonomy" id="2759911"/>
    <lineage>
        <taxon>Archaea</taxon>
        <taxon>Methanobacteriati</taxon>
        <taxon>Methanobacteriota</taxon>
        <taxon>Stenosarchaea group</taxon>
        <taxon>Methanomicrobia</taxon>
        <taxon>Methanosarcinales</taxon>
        <taxon>ANME-2 cluster</taxon>
        <taxon>Candidatus Methanogasteraceae</taxon>
        <taxon>Candidatus Methanogaster</taxon>
    </lineage>
</organism>
<dbReference type="Gene3D" id="2.40.40.20">
    <property type="match status" value="1"/>
</dbReference>
<dbReference type="EMBL" id="MT630817">
    <property type="protein sequence ID" value="QNO43383.1"/>
    <property type="molecule type" value="Genomic_DNA"/>
</dbReference>
<dbReference type="InterPro" id="IPR012040">
    <property type="entry name" value="Formylmethanofuran_DH_dsu"/>
</dbReference>
<proteinExistence type="predicted"/>
<dbReference type="InterPro" id="IPR006657">
    <property type="entry name" value="MoPterin_dinucl-bd_dom"/>
</dbReference>
<protein>
    <submittedName>
        <fullName evidence="2">Molybdenum-containing formylmethanofuran dehydrogenase 1 subunit C</fullName>
        <ecNumber evidence="2">1.2.7.12</ecNumber>
    </submittedName>
</protein>
<accession>A0A7G9Y5U9</accession>
<reference evidence="2" key="1">
    <citation type="submission" date="2020-06" db="EMBL/GenBank/DDBJ databases">
        <title>Unique genomic features of the anaerobic methanotrophic archaea.</title>
        <authorList>
            <person name="Chadwick G.L."/>
            <person name="Skennerton C.T."/>
            <person name="Laso-Perez R."/>
            <person name="Leu A.O."/>
            <person name="Speth D.R."/>
            <person name="Yu H."/>
            <person name="Morgan-Lang C."/>
            <person name="Hatzenpichler R."/>
            <person name="Goudeau D."/>
            <person name="Malmstrom R."/>
            <person name="Brazelton W.J."/>
            <person name="Woyke T."/>
            <person name="Hallam S.J."/>
            <person name="Tyson G.W."/>
            <person name="Wegener G."/>
            <person name="Boetius A."/>
            <person name="Orphan V."/>
        </authorList>
    </citation>
    <scope>NUCLEOTIDE SEQUENCE</scope>
</reference>
<dbReference type="SUPFAM" id="SSF50692">
    <property type="entry name" value="ADC-like"/>
    <property type="match status" value="1"/>
</dbReference>
<name>A0A7G9Y5U9_9EURY</name>
<evidence type="ECO:0000313" key="2">
    <source>
        <dbReference type="EMBL" id="QNO43383.1"/>
    </source>
</evidence>
<dbReference type="EC" id="1.2.7.12" evidence="2"/>
<gene>
    <name evidence="2" type="primary">fmdC_2</name>
    <name evidence="2" type="ORF">PBCIBCPC_00003</name>
</gene>
<dbReference type="PIRSF" id="PIRSF015873">
    <property type="entry name" value="FwdD"/>
    <property type="match status" value="1"/>
</dbReference>